<keyword evidence="2" id="KW-1133">Transmembrane helix</keyword>
<evidence type="ECO:0000313" key="3">
    <source>
        <dbReference type="EMBL" id="QRD06295.1"/>
    </source>
</evidence>
<keyword evidence="2" id="KW-0472">Membrane</keyword>
<dbReference type="OrthoDB" id="10364928at2759"/>
<feature type="transmembrane region" description="Helical" evidence="2">
    <location>
        <begin position="20"/>
        <end position="42"/>
    </location>
</feature>
<proteinExistence type="predicted"/>
<dbReference type="EMBL" id="CP069042">
    <property type="protein sequence ID" value="QRD06295.1"/>
    <property type="molecule type" value="Genomic_DNA"/>
</dbReference>
<feature type="region of interest" description="Disordered" evidence="1">
    <location>
        <begin position="47"/>
        <end position="67"/>
    </location>
</feature>
<evidence type="ECO:0000256" key="1">
    <source>
        <dbReference type="SAM" id="MobiDB-lite"/>
    </source>
</evidence>
<accession>A0A7U2IAL5</accession>
<dbReference type="AlphaFoldDB" id="A0A7U2IAL5"/>
<organism evidence="3 4">
    <name type="scientific">Phaeosphaeria nodorum (strain SN15 / ATCC MYA-4574 / FGSC 10173)</name>
    <name type="common">Glume blotch fungus</name>
    <name type="synonym">Parastagonospora nodorum</name>
    <dbReference type="NCBI Taxonomy" id="321614"/>
    <lineage>
        <taxon>Eukaryota</taxon>
        <taxon>Fungi</taxon>
        <taxon>Dikarya</taxon>
        <taxon>Ascomycota</taxon>
        <taxon>Pezizomycotina</taxon>
        <taxon>Dothideomycetes</taxon>
        <taxon>Pleosporomycetidae</taxon>
        <taxon>Pleosporales</taxon>
        <taxon>Pleosporineae</taxon>
        <taxon>Phaeosphaeriaceae</taxon>
        <taxon>Parastagonospora</taxon>
    </lineage>
</organism>
<reference evidence="4" key="1">
    <citation type="journal article" date="2021" name="BMC Genomics">
        <title>Chromosome-level genome assembly and manually-curated proteome of model necrotroph Parastagonospora nodorum Sn15 reveals a genome-wide trove of candidate effector homologs, and redundancy of virulence-related functions within an accessory chromosome.</title>
        <authorList>
            <person name="Bertazzoni S."/>
            <person name="Jones D.A.B."/>
            <person name="Phan H.T."/>
            <person name="Tan K.-C."/>
            <person name="Hane J.K."/>
        </authorList>
    </citation>
    <scope>NUCLEOTIDE SEQUENCE [LARGE SCALE GENOMIC DNA]</scope>
    <source>
        <strain evidence="4">SN15 / ATCC MYA-4574 / FGSC 10173)</strain>
    </source>
</reference>
<keyword evidence="2" id="KW-0812">Transmembrane</keyword>
<evidence type="ECO:0000256" key="2">
    <source>
        <dbReference type="SAM" id="Phobius"/>
    </source>
</evidence>
<evidence type="ECO:0000313" key="4">
    <source>
        <dbReference type="Proteomes" id="UP000663193"/>
    </source>
</evidence>
<protein>
    <submittedName>
        <fullName evidence="3">Uncharacterized protein</fullName>
    </submittedName>
</protein>
<dbReference type="VEuPathDB" id="FungiDB:JI435_116840"/>
<sequence length="107" mass="11839">MSAAQVRSGFLTGFTVFDFSVGLVVPVLCILFTAAAVLVNLLQGREEKSAERQDVEKRDVEEEAQGEKLEGTCDTVQIFVELEAGEEVYGRDKRSKAYDFGGRMRIS</sequence>
<name>A0A7U2IAL5_PHANO</name>
<gene>
    <name evidence="3" type="ORF">JI435_116840</name>
</gene>
<dbReference type="Proteomes" id="UP000663193">
    <property type="component" value="Chromosome 20"/>
</dbReference>
<dbReference type="KEGG" id="pno:SNOG_11684"/>
<keyword evidence="4" id="KW-1185">Reference proteome</keyword>
<dbReference type="RefSeq" id="XP_001801923.1">
    <property type="nucleotide sequence ID" value="XM_001801871.1"/>
</dbReference>